<protein>
    <submittedName>
        <fullName evidence="4">PadR family transcriptional regulator</fullName>
    </submittedName>
</protein>
<feature type="domain" description="Transcription regulator PadR C-terminal" evidence="3">
    <location>
        <begin position="90"/>
        <end position="170"/>
    </location>
</feature>
<dbReference type="RefSeq" id="WP_267781637.1">
    <property type="nucleotide sequence ID" value="NZ_CP113089.1"/>
</dbReference>
<feature type="region of interest" description="Disordered" evidence="1">
    <location>
        <begin position="183"/>
        <end position="206"/>
    </location>
</feature>
<accession>A0A9E8S8Q1</accession>
<evidence type="ECO:0000256" key="1">
    <source>
        <dbReference type="SAM" id="MobiDB-lite"/>
    </source>
</evidence>
<evidence type="ECO:0000313" key="4">
    <source>
        <dbReference type="EMBL" id="WAB81845.1"/>
    </source>
</evidence>
<keyword evidence="5" id="KW-1185">Reference proteome</keyword>
<dbReference type="PANTHER" id="PTHR43252">
    <property type="entry name" value="TRANSCRIPTIONAL REGULATOR YQJI"/>
    <property type="match status" value="1"/>
</dbReference>
<gene>
    <name evidence="4" type="ORF">OVN18_02145</name>
</gene>
<feature type="domain" description="Transcription regulator PadR N-terminal" evidence="2">
    <location>
        <begin position="7"/>
        <end position="76"/>
    </location>
</feature>
<dbReference type="InterPro" id="IPR005149">
    <property type="entry name" value="Tscrpt_reg_PadR_N"/>
</dbReference>
<dbReference type="InterPro" id="IPR036388">
    <property type="entry name" value="WH-like_DNA-bd_sf"/>
</dbReference>
<dbReference type="InterPro" id="IPR018309">
    <property type="entry name" value="Tscrpt_reg_PadR_C"/>
</dbReference>
<proteinExistence type="predicted"/>
<sequence>MSVRNGLLTLLAQGPSYGYQLKAEFEKRTGDSWPVNVGQVYNTLDRLERDGLIQQTEVDGDGHVFYAITAAGAAAARSWLTDPVRRGTAVRDELAIKLALAVTLPDVDAEAIIHAQKVATLGSLQELTRSKIAGGDPDTADEFAWQLVVDALIFQAEAEVRWLEHSEARIRRLRERGVGIARPFGDPSRQSADESAIRIASTGGER</sequence>
<dbReference type="EMBL" id="CP113089">
    <property type="protein sequence ID" value="WAB81845.1"/>
    <property type="molecule type" value="Genomic_DNA"/>
</dbReference>
<evidence type="ECO:0000259" key="3">
    <source>
        <dbReference type="Pfam" id="PF10400"/>
    </source>
</evidence>
<dbReference type="KEGG" id="mdb:OVN18_02145"/>
<evidence type="ECO:0000259" key="2">
    <source>
        <dbReference type="Pfam" id="PF03551"/>
    </source>
</evidence>
<name>A0A9E8S8Q1_9MICO</name>
<dbReference type="PANTHER" id="PTHR43252:SF6">
    <property type="entry name" value="NEGATIVE TRANSCRIPTION REGULATOR PADR"/>
    <property type="match status" value="1"/>
</dbReference>
<evidence type="ECO:0000313" key="5">
    <source>
        <dbReference type="Proteomes" id="UP001164706"/>
    </source>
</evidence>
<dbReference type="AlphaFoldDB" id="A0A9E8S8Q1"/>
<dbReference type="Pfam" id="PF03551">
    <property type="entry name" value="PadR"/>
    <property type="match status" value="1"/>
</dbReference>
<dbReference type="Proteomes" id="UP001164706">
    <property type="component" value="Chromosome"/>
</dbReference>
<reference evidence="4" key="1">
    <citation type="submission" date="2022-11" db="EMBL/GenBank/DDBJ databases">
        <title>Description of Microcella daejonensis nov. sp, isolated from riverside soil.</title>
        <authorList>
            <person name="Molina K.M."/>
            <person name="Kim S.B."/>
        </authorList>
    </citation>
    <scope>NUCLEOTIDE SEQUENCE</scope>
    <source>
        <strain evidence="4">MMS21-STM12</strain>
    </source>
</reference>
<organism evidence="4 5">
    <name type="scientific">Microcella daejeonensis</name>
    <dbReference type="NCBI Taxonomy" id="2994971"/>
    <lineage>
        <taxon>Bacteria</taxon>
        <taxon>Bacillati</taxon>
        <taxon>Actinomycetota</taxon>
        <taxon>Actinomycetes</taxon>
        <taxon>Micrococcales</taxon>
        <taxon>Microbacteriaceae</taxon>
        <taxon>Microcella</taxon>
    </lineage>
</organism>
<dbReference type="Gene3D" id="1.10.10.10">
    <property type="entry name" value="Winged helix-like DNA-binding domain superfamily/Winged helix DNA-binding domain"/>
    <property type="match status" value="1"/>
</dbReference>
<dbReference type="SUPFAM" id="SSF46785">
    <property type="entry name" value="Winged helix' DNA-binding domain"/>
    <property type="match status" value="1"/>
</dbReference>
<dbReference type="Pfam" id="PF10400">
    <property type="entry name" value="Vir_act_alpha_C"/>
    <property type="match status" value="1"/>
</dbReference>
<dbReference type="InterPro" id="IPR036390">
    <property type="entry name" value="WH_DNA-bd_sf"/>
</dbReference>